<dbReference type="PIRSF" id="PIRSF037112">
    <property type="entry name" value="Antirestriction_ArdC"/>
    <property type="match status" value="1"/>
</dbReference>
<keyword evidence="4" id="KW-1185">Reference proteome</keyword>
<organism evidence="3 4">
    <name type="scientific">Pseudaestuariivita atlantica</name>
    <dbReference type="NCBI Taxonomy" id="1317121"/>
    <lineage>
        <taxon>Bacteria</taxon>
        <taxon>Pseudomonadati</taxon>
        <taxon>Pseudomonadota</taxon>
        <taxon>Alphaproteobacteria</taxon>
        <taxon>Rhodobacterales</taxon>
        <taxon>Paracoccaceae</taxon>
        <taxon>Pseudaestuariivita</taxon>
    </lineage>
</organism>
<accession>A0A0L1JJT1</accession>
<dbReference type="Proteomes" id="UP000036938">
    <property type="component" value="Unassembled WGS sequence"/>
</dbReference>
<dbReference type="OrthoDB" id="9792687at2"/>
<evidence type="ECO:0000313" key="4">
    <source>
        <dbReference type="Proteomes" id="UP000036938"/>
    </source>
</evidence>
<dbReference type="AlphaFoldDB" id="A0A0L1JJT1"/>
<feature type="domain" description="N-terminal" evidence="1">
    <location>
        <begin position="5"/>
        <end position="119"/>
    </location>
</feature>
<sequence length="291" mass="31875">MAKIDIKQHVTDTIISEMEKGTPPWQKPWTGDATGAALPLRHDGTAYRGVNILMLWATSHIKGYASVRWMTYRQALALGACVRKGEKATRSVFYGTFEKEIDGELEPQTSRFAKCNNVFNADQIEGLPDDYYVRPAPPRDLGTEPVPELDAFFATTGATVITSKTPKAYYAPGPDHIHMPPIATFFDASGYYGTLGHETVHWTGSASRLDRIKRFEDRAGYAFEELVAEIGACFLGVQLGVAPAFDQSAAYIEGWLQALKSDKGLIFKAAAEAQKAVDFINAGVERCGEAA</sequence>
<feature type="domain" description="Polyvalent protein metallopeptidase" evidence="2">
    <location>
        <begin position="148"/>
        <end position="271"/>
    </location>
</feature>
<proteinExistence type="predicted"/>
<dbReference type="InterPro" id="IPR041459">
    <property type="entry name" value="MPTase-PolyVal"/>
</dbReference>
<evidence type="ECO:0000313" key="3">
    <source>
        <dbReference type="EMBL" id="KNG92000.1"/>
    </source>
</evidence>
<dbReference type="RefSeq" id="WP_050532608.1">
    <property type="nucleotide sequence ID" value="NZ_AQQZ01000019.1"/>
</dbReference>
<dbReference type="InterPro" id="IPR013610">
    <property type="entry name" value="ArdC_N"/>
</dbReference>
<gene>
    <name evidence="3" type="ORF">ATO11_19635</name>
</gene>
<dbReference type="Pfam" id="PF08401">
    <property type="entry name" value="ArdcN"/>
    <property type="match status" value="1"/>
</dbReference>
<dbReference type="GO" id="GO:0003697">
    <property type="term" value="F:single-stranded DNA binding"/>
    <property type="evidence" value="ECO:0007669"/>
    <property type="project" value="InterPro"/>
</dbReference>
<dbReference type="Pfam" id="PF18818">
    <property type="entry name" value="MPTase-PolyVal"/>
    <property type="match status" value="1"/>
</dbReference>
<dbReference type="EMBL" id="AQQZ01000019">
    <property type="protein sequence ID" value="KNG92000.1"/>
    <property type="molecule type" value="Genomic_DNA"/>
</dbReference>
<reference evidence="3 4" key="1">
    <citation type="journal article" date="2015" name="Int. J. Syst. Evol. Microbiol.">
        <title>Aestuariivita atlantica sp. nov., isolated from deep sea sediment of the Atlantic Ocean.</title>
        <authorList>
            <person name="Li G."/>
            <person name="Lai Q."/>
            <person name="Du Y."/>
            <person name="Liu X."/>
            <person name="Sun F."/>
            <person name="Shao Z."/>
        </authorList>
    </citation>
    <scope>NUCLEOTIDE SEQUENCE [LARGE SCALE GENOMIC DNA]</scope>
    <source>
        <strain evidence="3 4">22II-S11-z3</strain>
    </source>
</reference>
<evidence type="ECO:0000259" key="1">
    <source>
        <dbReference type="Pfam" id="PF08401"/>
    </source>
</evidence>
<evidence type="ECO:0000259" key="2">
    <source>
        <dbReference type="Pfam" id="PF18818"/>
    </source>
</evidence>
<protein>
    <submittedName>
        <fullName evidence="3">Antirestriction protein</fullName>
    </submittedName>
</protein>
<dbReference type="STRING" id="1317121.ATO11_19635"/>
<dbReference type="InterPro" id="IPR017113">
    <property type="entry name" value="Antirestriction_ArdC"/>
</dbReference>
<dbReference type="PATRIC" id="fig|1317121.7.peg.1038"/>
<comment type="caution">
    <text evidence="3">The sequence shown here is derived from an EMBL/GenBank/DDBJ whole genome shotgun (WGS) entry which is preliminary data.</text>
</comment>
<name>A0A0L1JJT1_9RHOB</name>